<dbReference type="EMBL" id="JBIAMT010000002">
    <property type="protein sequence ID" value="MFF0496472.1"/>
    <property type="molecule type" value="Genomic_DNA"/>
</dbReference>
<keyword evidence="2" id="KW-1185">Reference proteome</keyword>
<gene>
    <name evidence="1" type="ORF">ACFYU5_08720</name>
</gene>
<accession>A0ABW6NZ70</accession>
<protein>
    <submittedName>
        <fullName evidence="1">Uncharacterized protein</fullName>
    </submittedName>
</protein>
<sequence length="80" mass="8333">MAGEIEVFEVVDVGLGEGLVTAGDAFSGEQVEYRGFGYAVSLGEFERRCADSVGLNEFVGGRAGESALDVPGRLGLYRAG</sequence>
<dbReference type="Proteomes" id="UP001601442">
    <property type="component" value="Unassembled WGS sequence"/>
</dbReference>
<comment type="caution">
    <text evidence="1">The sequence shown here is derived from an EMBL/GenBank/DDBJ whole genome shotgun (WGS) entry which is preliminary data.</text>
</comment>
<evidence type="ECO:0000313" key="2">
    <source>
        <dbReference type="Proteomes" id="UP001601442"/>
    </source>
</evidence>
<proteinExistence type="predicted"/>
<dbReference type="RefSeq" id="WP_387391819.1">
    <property type="nucleotide sequence ID" value="NZ_JBIAMT010000002.1"/>
</dbReference>
<reference evidence="1 2" key="1">
    <citation type="submission" date="2024-10" db="EMBL/GenBank/DDBJ databases">
        <title>The Natural Products Discovery Center: Release of the First 8490 Sequenced Strains for Exploring Actinobacteria Biosynthetic Diversity.</title>
        <authorList>
            <person name="Kalkreuter E."/>
            <person name="Kautsar S.A."/>
            <person name="Yang D."/>
            <person name="Bader C.D."/>
            <person name="Teijaro C.N."/>
            <person name="Fluegel L."/>
            <person name="Davis C.M."/>
            <person name="Simpson J.R."/>
            <person name="Lauterbach L."/>
            <person name="Steele A.D."/>
            <person name="Gui C."/>
            <person name="Meng S."/>
            <person name="Li G."/>
            <person name="Viehrig K."/>
            <person name="Ye F."/>
            <person name="Su P."/>
            <person name="Kiefer A.F."/>
            <person name="Nichols A."/>
            <person name="Cepeda A.J."/>
            <person name="Yan W."/>
            <person name="Fan B."/>
            <person name="Jiang Y."/>
            <person name="Adhikari A."/>
            <person name="Zheng C.-J."/>
            <person name="Schuster L."/>
            <person name="Cowan T.M."/>
            <person name="Smanski M.J."/>
            <person name="Chevrette M.G."/>
            <person name="De Carvalho L.P.S."/>
            <person name="Shen B."/>
        </authorList>
    </citation>
    <scope>NUCLEOTIDE SEQUENCE [LARGE SCALE GENOMIC DNA]</scope>
    <source>
        <strain evidence="1 2">NPDC004119</strain>
    </source>
</reference>
<organism evidence="1 2">
    <name type="scientific">Nocardia aobensis</name>
    <dbReference type="NCBI Taxonomy" id="257277"/>
    <lineage>
        <taxon>Bacteria</taxon>
        <taxon>Bacillati</taxon>
        <taxon>Actinomycetota</taxon>
        <taxon>Actinomycetes</taxon>
        <taxon>Mycobacteriales</taxon>
        <taxon>Nocardiaceae</taxon>
        <taxon>Nocardia</taxon>
    </lineage>
</organism>
<evidence type="ECO:0000313" key="1">
    <source>
        <dbReference type="EMBL" id="MFF0496472.1"/>
    </source>
</evidence>
<name>A0ABW6NZ70_9NOCA</name>